<dbReference type="PANTHER" id="PTHR21599:SF0">
    <property type="entry name" value="GLYCERATE KINASE"/>
    <property type="match status" value="1"/>
</dbReference>
<keyword evidence="3 4" id="KW-0418">Kinase</keyword>
<dbReference type="EC" id="2.7.1.31" evidence="5"/>
<evidence type="ECO:0000256" key="2">
    <source>
        <dbReference type="ARBA" id="ARBA00022679"/>
    </source>
</evidence>
<dbReference type="NCBIfam" id="TIGR00045">
    <property type="entry name" value="glycerate kinase"/>
    <property type="match status" value="1"/>
</dbReference>
<dbReference type="KEGG" id="has:Halsa_0510"/>
<dbReference type="OrthoDB" id="9774290at2"/>
<dbReference type="SUPFAM" id="SSF110738">
    <property type="entry name" value="Glycerate kinase I"/>
    <property type="match status" value="1"/>
</dbReference>
<comment type="similarity">
    <text evidence="1 4">Belongs to the glycerate kinase type-1 family.</text>
</comment>
<evidence type="ECO:0000256" key="4">
    <source>
        <dbReference type="PIRNR" id="PIRNR006078"/>
    </source>
</evidence>
<dbReference type="Gene3D" id="3.40.50.10350">
    <property type="entry name" value="Glycerate kinase, domain 1"/>
    <property type="match status" value="1"/>
</dbReference>
<dbReference type="InterPro" id="IPR036129">
    <property type="entry name" value="Glycerate_kinase_sf"/>
</dbReference>
<dbReference type="PIRSF" id="PIRSF006078">
    <property type="entry name" value="GlxK"/>
    <property type="match status" value="1"/>
</dbReference>
<dbReference type="Proteomes" id="UP000007434">
    <property type="component" value="Chromosome"/>
</dbReference>
<evidence type="ECO:0000313" key="6">
    <source>
        <dbReference type="Proteomes" id="UP000007434"/>
    </source>
</evidence>
<protein>
    <submittedName>
        <fullName evidence="5">Glycerate kinase</fullName>
        <ecNumber evidence="5">2.7.1.31</ecNumber>
    </submittedName>
</protein>
<dbReference type="InterPro" id="IPR018193">
    <property type="entry name" value="Glyc_kinase_flavodox-like_fold"/>
</dbReference>
<evidence type="ECO:0000256" key="3">
    <source>
        <dbReference type="ARBA" id="ARBA00022777"/>
    </source>
</evidence>
<dbReference type="EMBL" id="CP002304">
    <property type="protein sequence ID" value="ADQ13980.1"/>
    <property type="molecule type" value="Genomic_DNA"/>
</dbReference>
<reference evidence="5 6" key="2">
    <citation type="journal article" date="2011" name="J. Bacteriol.">
        <title>Complete Genome Sequence of the Haloalkaliphilic, Hydrogen Producing Halanaerobium hydrogenoformans.</title>
        <authorList>
            <person name="Brown S.D."/>
            <person name="Begemann M.B."/>
            <person name="Mormile M.R."/>
            <person name="Wall J.D."/>
            <person name="Han C.S."/>
            <person name="Goodwin L.A."/>
            <person name="Pitluck S."/>
            <person name="Land M.L."/>
            <person name="Hauser L.J."/>
            <person name="Elias D.A."/>
        </authorList>
    </citation>
    <scope>NUCLEOTIDE SEQUENCE [LARGE SCALE GENOMIC DNA]</scope>
    <source>
        <strain evidence="6">sapolanicus</strain>
    </source>
</reference>
<dbReference type="AlphaFoldDB" id="E4RPF7"/>
<dbReference type="RefSeq" id="WP_013405086.1">
    <property type="nucleotide sequence ID" value="NC_014654.1"/>
</dbReference>
<keyword evidence="2 4" id="KW-0808">Transferase</keyword>
<dbReference type="eggNOG" id="COG1929">
    <property type="taxonomic scope" value="Bacteria"/>
</dbReference>
<gene>
    <name evidence="5" type="ordered locus">Halsa_0510</name>
</gene>
<proteinExistence type="inferred from homology"/>
<dbReference type="Gene3D" id="3.90.1510.10">
    <property type="entry name" value="Glycerate kinase, domain 2"/>
    <property type="match status" value="1"/>
</dbReference>
<sequence length="382" mass="39870">MKILVAPDSFKGSLTALEAAENIKKGIKNFDAQIEVDLLPLADGGEGTVQSLVDAADGEIIKKKVTGPLGEKVEAFYGLLAEQNTAVIEMAAASGLPLLAEAERNPLKTTTYGTGELIAAALDKGIEKIIIGIGGSATNDAGVGMAQALGAKITDKNGRQLAFGGESLAEIDNIDLSSLDPRLKEVEILAACDVDNPLYGENGAAYVYAPQKGADQKMVEILDNNLRKFNQVVMEELNINSNHIAGAGSAGGLGAGLAVFLGAELKAGIEIILNSLDFESRLEGVDFLITGEGRLDGQSINGKVPTGAGRRAQKLQIPVIAVAGSLGEGVEKVLKHGIDAYFCIIDRPADLEAIIKDSPKLLASLSEQLMRTLALSVPGTKR</sequence>
<dbReference type="InterPro" id="IPR004381">
    <property type="entry name" value="Glycerate_kinase"/>
</dbReference>
<dbReference type="GO" id="GO:0008887">
    <property type="term" value="F:glycerate kinase activity"/>
    <property type="evidence" value="ECO:0007669"/>
    <property type="project" value="UniProtKB-UniRule"/>
</dbReference>
<accession>E4RPF7</accession>
<evidence type="ECO:0000256" key="1">
    <source>
        <dbReference type="ARBA" id="ARBA00006284"/>
    </source>
</evidence>
<dbReference type="STRING" id="656519.Halsa_0510"/>
<dbReference type="InterPro" id="IPR018197">
    <property type="entry name" value="Glycerate_kinase_RE-like"/>
</dbReference>
<organism evidence="5 6">
    <name type="scientific">Halanaerobium hydrogeniformans</name>
    <name type="common">Halanaerobium sp. (strain sapolanicus)</name>
    <dbReference type="NCBI Taxonomy" id="656519"/>
    <lineage>
        <taxon>Bacteria</taxon>
        <taxon>Bacillati</taxon>
        <taxon>Bacillota</taxon>
        <taxon>Clostridia</taxon>
        <taxon>Halanaerobiales</taxon>
        <taxon>Halanaerobiaceae</taxon>
        <taxon>Halanaerobium</taxon>
    </lineage>
</organism>
<dbReference type="Pfam" id="PF02595">
    <property type="entry name" value="Gly_kinase"/>
    <property type="match status" value="1"/>
</dbReference>
<dbReference type="PANTHER" id="PTHR21599">
    <property type="entry name" value="GLYCERATE KINASE"/>
    <property type="match status" value="1"/>
</dbReference>
<keyword evidence="6" id="KW-1185">Reference proteome</keyword>
<name>E4RPF7_HALHG</name>
<reference evidence="5 6" key="1">
    <citation type="submission" date="2010-11" db="EMBL/GenBank/DDBJ databases">
        <title>Complete sequence of Halanaerobium sp. sapolanicus.</title>
        <authorList>
            <consortium name="US DOE Joint Genome Institute"/>
            <person name="Lucas S."/>
            <person name="Copeland A."/>
            <person name="Lapidus A."/>
            <person name="Cheng J.-F."/>
            <person name="Bruce D."/>
            <person name="Goodwin L."/>
            <person name="Pitluck S."/>
            <person name="Davenport K."/>
            <person name="Detter J.C."/>
            <person name="Han C."/>
            <person name="Tapia R."/>
            <person name="Land M."/>
            <person name="Hauser L."/>
            <person name="Jeffries C."/>
            <person name="Kyrpides N."/>
            <person name="Ivanova N."/>
            <person name="Mikhailova N."/>
            <person name="Begemann M.B."/>
            <person name="Mormile M.R."/>
            <person name="Wall J.D."/>
            <person name="Elias D.A."/>
            <person name="Woyke T."/>
        </authorList>
    </citation>
    <scope>NUCLEOTIDE SEQUENCE [LARGE SCALE GENOMIC DNA]</scope>
    <source>
        <strain evidence="6">sapolanicus</strain>
    </source>
</reference>
<dbReference type="HOGENOM" id="CLU_028255_0_1_9"/>
<evidence type="ECO:0000313" key="5">
    <source>
        <dbReference type="EMBL" id="ADQ13980.1"/>
    </source>
</evidence>
<dbReference type="GO" id="GO:0031388">
    <property type="term" value="P:organic acid phosphorylation"/>
    <property type="evidence" value="ECO:0007669"/>
    <property type="project" value="UniProtKB-UniRule"/>
</dbReference>